<dbReference type="Proteomes" id="UP001324427">
    <property type="component" value="Unassembled WGS sequence"/>
</dbReference>
<reference evidence="5 6" key="1">
    <citation type="submission" date="2021-11" db="EMBL/GenBank/DDBJ databases">
        <title>Black yeast isolated from Biological Soil Crust.</title>
        <authorList>
            <person name="Kurbessoian T."/>
        </authorList>
    </citation>
    <scope>NUCLEOTIDE SEQUENCE [LARGE SCALE GENOMIC DNA]</scope>
    <source>
        <strain evidence="5 6">CCFEE 5522</strain>
    </source>
</reference>
<dbReference type="InterPro" id="IPR036264">
    <property type="entry name" value="Bact_exopeptidase_dim_dom"/>
</dbReference>
<proteinExistence type="inferred from homology"/>
<dbReference type="SUPFAM" id="SSF53187">
    <property type="entry name" value="Zn-dependent exopeptidases"/>
    <property type="match status" value="1"/>
</dbReference>
<dbReference type="GO" id="GO:0046872">
    <property type="term" value="F:metal ion binding"/>
    <property type="evidence" value="ECO:0007669"/>
    <property type="project" value="UniProtKB-KW"/>
</dbReference>
<dbReference type="InterPro" id="IPR011650">
    <property type="entry name" value="Peptidase_M20_dimer"/>
</dbReference>
<comment type="caution">
    <text evidence="5">The sequence shown here is derived from an EMBL/GenBank/DDBJ whole genome shotgun (WGS) entry which is preliminary data.</text>
</comment>
<organism evidence="5 6">
    <name type="scientific">Oleoguttula mirabilis</name>
    <dbReference type="NCBI Taxonomy" id="1507867"/>
    <lineage>
        <taxon>Eukaryota</taxon>
        <taxon>Fungi</taxon>
        <taxon>Dikarya</taxon>
        <taxon>Ascomycota</taxon>
        <taxon>Pezizomycotina</taxon>
        <taxon>Dothideomycetes</taxon>
        <taxon>Dothideomycetidae</taxon>
        <taxon>Mycosphaerellales</taxon>
        <taxon>Teratosphaeriaceae</taxon>
        <taxon>Oleoguttula</taxon>
    </lineage>
</organism>
<dbReference type="PANTHER" id="PTHR43808">
    <property type="entry name" value="ACETYLORNITHINE DEACETYLASE"/>
    <property type="match status" value="1"/>
</dbReference>
<dbReference type="PANTHER" id="PTHR43808:SF32">
    <property type="entry name" value="ARGE_DAPE-RELATED DEACYLASE"/>
    <property type="match status" value="1"/>
</dbReference>
<dbReference type="Pfam" id="PF07687">
    <property type="entry name" value="M20_dimer"/>
    <property type="match status" value="1"/>
</dbReference>
<dbReference type="Pfam" id="PF01546">
    <property type="entry name" value="Peptidase_M20"/>
    <property type="match status" value="1"/>
</dbReference>
<evidence type="ECO:0000313" key="5">
    <source>
        <dbReference type="EMBL" id="KAK4541544.1"/>
    </source>
</evidence>
<dbReference type="AlphaFoldDB" id="A0AAV9J988"/>
<evidence type="ECO:0000256" key="2">
    <source>
        <dbReference type="ARBA" id="ARBA00022723"/>
    </source>
</evidence>
<dbReference type="InterPro" id="IPR050072">
    <property type="entry name" value="Peptidase_M20A"/>
</dbReference>
<dbReference type="InterPro" id="IPR002933">
    <property type="entry name" value="Peptidase_M20"/>
</dbReference>
<dbReference type="Gene3D" id="3.40.630.10">
    <property type="entry name" value="Zn peptidases"/>
    <property type="match status" value="2"/>
</dbReference>
<keyword evidence="2" id="KW-0479">Metal-binding</keyword>
<dbReference type="Gene3D" id="3.30.70.360">
    <property type="match status" value="1"/>
</dbReference>
<accession>A0AAV9J988</accession>
<dbReference type="EMBL" id="JAVFHQ010000051">
    <property type="protein sequence ID" value="KAK4541544.1"/>
    <property type="molecule type" value="Genomic_DNA"/>
</dbReference>
<name>A0AAV9J988_9PEZI</name>
<sequence length="424" mass="46433">MLSRKDLAELIDSERHAHLSFLQSLIRTPSANPPGDTREAVKVVQQYLTKNSIQSELIAPKPEAPNLVSLLQEDDTQRLGRRLVLNGHIDHFPISDRSQWHSDPYSGHIKDGFVHGCGAVDMKAGTAASIIAFSYMHRFRTQLLGQCALEVVSDEETGGRFGTRYLLEQDGRKETWKGDCMLNAEPGGLDSIRFGEKGTLRMTFRVDTQGGHGAYTHRDEGAIRIAARLIDRLVALEGLRGEGMDAKLQDYLQRPDVRRVADRIMGSGAADSMLKPTVNIGTIIGGAKVNMIPASCVFEVDVRLPVSLEAETVLGKIDRILSDVPEASYTVQDAATNPAAASSIDHALVDLIQRNAGCVRGTKPLPICSLGATDCKHFRYHGIPAYSYGASPETMAQKNERVSVQDFLDTVKVHTLVAWDYLSG</sequence>
<gene>
    <name evidence="5" type="ORF">LTR36_007841</name>
</gene>
<protein>
    <recommendedName>
        <fullName evidence="4">Peptidase M20 dimerisation domain-containing protein</fullName>
    </recommendedName>
</protein>
<evidence type="ECO:0000256" key="3">
    <source>
        <dbReference type="ARBA" id="ARBA00022801"/>
    </source>
</evidence>
<evidence type="ECO:0000256" key="1">
    <source>
        <dbReference type="ARBA" id="ARBA00006247"/>
    </source>
</evidence>
<keyword evidence="6" id="KW-1185">Reference proteome</keyword>
<comment type="similarity">
    <text evidence="1">Belongs to the peptidase M20A family.</text>
</comment>
<dbReference type="SUPFAM" id="SSF55031">
    <property type="entry name" value="Bacterial exopeptidase dimerisation domain"/>
    <property type="match status" value="1"/>
</dbReference>
<evidence type="ECO:0000259" key="4">
    <source>
        <dbReference type="Pfam" id="PF07687"/>
    </source>
</evidence>
<keyword evidence="3" id="KW-0378">Hydrolase</keyword>
<evidence type="ECO:0000313" key="6">
    <source>
        <dbReference type="Proteomes" id="UP001324427"/>
    </source>
</evidence>
<dbReference type="GO" id="GO:0016787">
    <property type="term" value="F:hydrolase activity"/>
    <property type="evidence" value="ECO:0007669"/>
    <property type="project" value="UniProtKB-KW"/>
</dbReference>
<feature type="domain" description="Peptidase M20 dimerisation" evidence="4">
    <location>
        <begin position="195"/>
        <end position="324"/>
    </location>
</feature>